<evidence type="ECO:0000313" key="1">
    <source>
        <dbReference type="EMBL" id="CAD8124511.1"/>
    </source>
</evidence>
<gene>
    <name evidence="1" type="ORF">PSON_ATCC_30995.1.T1510112</name>
</gene>
<evidence type="ECO:0000313" key="2">
    <source>
        <dbReference type="Proteomes" id="UP000692954"/>
    </source>
</evidence>
<sequence>MRENQFQFFQQINFRWEINQHEKSGKKIEQFKEDSEKKEIDWIIHNQNEVFEQMLIFIKTLLITKNFNYILLILRQKIQLHLKMPYKKVKSLKYLKFKHQIQKFIMQTLYHLALQHQYDFIQIYQTLTLQMYQMQFKFQIKILNFNQSIQILITLIQDQSNYSMFIYLLNSKSQHYLQYTHNYKIIQFRRNTFRFLRNTNILFSTLGFGIRKLNKLLQLTIKLDDIKQENIFELLQGIIICTNLCRLTLTFNRTNLNNIDQFGDHLKQLQNIEYLNIQFQNTKVNQADNLQQEKSRLQYIQNFNVENY</sequence>
<name>A0A8S1R8D2_9CILI</name>
<proteinExistence type="predicted"/>
<protein>
    <submittedName>
        <fullName evidence="1">Uncharacterized protein</fullName>
    </submittedName>
</protein>
<dbReference type="EMBL" id="CAJJDN010000151">
    <property type="protein sequence ID" value="CAD8124511.1"/>
    <property type="molecule type" value="Genomic_DNA"/>
</dbReference>
<accession>A0A8S1R8D2</accession>
<keyword evidence="2" id="KW-1185">Reference proteome</keyword>
<reference evidence="1" key="1">
    <citation type="submission" date="2021-01" db="EMBL/GenBank/DDBJ databases">
        <authorList>
            <consortium name="Genoscope - CEA"/>
            <person name="William W."/>
        </authorList>
    </citation>
    <scope>NUCLEOTIDE SEQUENCE</scope>
</reference>
<dbReference type="AlphaFoldDB" id="A0A8S1R8D2"/>
<comment type="caution">
    <text evidence="1">The sequence shown here is derived from an EMBL/GenBank/DDBJ whole genome shotgun (WGS) entry which is preliminary data.</text>
</comment>
<dbReference type="Proteomes" id="UP000692954">
    <property type="component" value="Unassembled WGS sequence"/>
</dbReference>
<organism evidence="1 2">
    <name type="scientific">Paramecium sonneborni</name>
    <dbReference type="NCBI Taxonomy" id="65129"/>
    <lineage>
        <taxon>Eukaryota</taxon>
        <taxon>Sar</taxon>
        <taxon>Alveolata</taxon>
        <taxon>Ciliophora</taxon>
        <taxon>Intramacronucleata</taxon>
        <taxon>Oligohymenophorea</taxon>
        <taxon>Peniculida</taxon>
        <taxon>Parameciidae</taxon>
        <taxon>Paramecium</taxon>
    </lineage>
</organism>